<name>A0A9P3GKY0_9APHY</name>
<sequence length="77" mass="9011">MNYAGLRWQFLGTTPSARPYPSNQPVYDADRKYRCSKLLRRISATQSRIDRVHSTLVHVSHEDPQPYTINFRVVKYG</sequence>
<reference evidence="1 2" key="1">
    <citation type="submission" date="2021-08" db="EMBL/GenBank/DDBJ databases">
        <title>Draft Genome Sequence of Phanerochaete sordida strain YK-624.</title>
        <authorList>
            <person name="Mori T."/>
            <person name="Dohra H."/>
            <person name="Suzuki T."/>
            <person name="Kawagishi H."/>
            <person name="Hirai H."/>
        </authorList>
    </citation>
    <scope>NUCLEOTIDE SEQUENCE [LARGE SCALE GENOMIC DNA]</scope>
    <source>
        <strain evidence="1 2">YK-624</strain>
    </source>
</reference>
<comment type="caution">
    <text evidence="1">The sequence shown here is derived from an EMBL/GenBank/DDBJ whole genome shotgun (WGS) entry which is preliminary data.</text>
</comment>
<keyword evidence="2" id="KW-1185">Reference proteome</keyword>
<dbReference type="Proteomes" id="UP000703269">
    <property type="component" value="Unassembled WGS sequence"/>
</dbReference>
<proteinExistence type="predicted"/>
<evidence type="ECO:0000313" key="1">
    <source>
        <dbReference type="EMBL" id="GJE96164.1"/>
    </source>
</evidence>
<gene>
    <name evidence="1" type="ORF">PsYK624_123570</name>
</gene>
<organism evidence="1 2">
    <name type="scientific">Phanerochaete sordida</name>
    <dbReference type="NCBI Taxonomy" id="48140"/>
    <lineage>
        <taxon>Eukaryota</taxon>
        <taxon>Fungi</taxon>
        <taxon>Dikarya</taxon>
        <taxon>Basidiomycota</taxon>
        <taxon>Agaricomycotina</taxon>
        <taxon>Agaricomycetes</taxon>
        <taxon>Polyporales</taxon>
        <taxon>Phanerochaetaceae</taxon>
        <taxon>Phanerochaete</taxon>
    </lineage>
</organism>
<evidence type="ECO:0000313" key="2">
    <source>
        <dbReference type="Proteomes" id="UP000703269"/>
    </source>
</evidence>
<protein>
    <submittedName>
        <fullName evidence="1">Uncharacterized protein</fullName>
    </submittedName>
</protein>
<accession>A0A9P3GKY0</accession>
<dbReference type="EMBL" id="BPQB01000056">
    <property type="protein sequence ID" value="GJE96164.1"/>
    <property type="molecule type" value="Genomic_DNA"/>
</dbReference>
<dbReference type="AlphaFoldDB" id="A0A9P3GKY0"/>